<sequence>MDQPRTAILNKAGRHFFNDVSYGRQPRFRFQQQGDKWVKFNWKGKTDEDIGKLLIPAYPLEILKLKYQTIPEKIKDGDAEPGVSPVLDAMEDAFKEVVVDLKEIYQLNNEWSSNGHRWTTPAPIRRRQQKNSAAEKASQNPSNPPCRTRKEVVELKNEPHHDWVETKESEEYDEPGETELSTHRAWQLWDPWP</sequence>
<accession>A0A8H6CZV5</accession>
<keyword evidence="3" id="KW-1185">Reference proteome</keyword>
<evidence type="ECO:0000313" key="2">
    <source>
        <dbReference type="EMBL" id="KAF5698399.1"/>
    </source>
</evidence>
<dbReference type="Proteomes" id="UP000532311">
    <property type="component" value="Unassembled WGS sequence"/>
</dbReference>
<evidence type="ECO:0000256" key="1">
    <source>
        <dbReference type="SAM" id="MobiDB-lite"/>
    </source>
</evidence>
<dbReference type="EMBL" id="JAAQPF010000662">
    <property type="protein sequence ID" value="KAF5698399.1"/>
    <property type="molecule type" value="Genomic_DNA"/>
</dbReference>
<reference evidence="2 3" key="1">
    <citation type="submission" date="2020-05" db="EMBL/GenBank/DDBJ databases">
        <title>Identification and distribution of gene clusters putatively required for synthesis of sphingolipid metabolism inhibitors in phylogenetically diverse species of the filamentous fungus Fusarium.</title>
        <authorList>
            <person name="Kim H.-S."/>
            <person name="Busman M."/>
            <person name="Brown D.W."/>
            <person name="Divon H."/>
            <person name="Uhlig S."/>
            <person name="Proctor R.H."/>
        </authorList>
    </citation>
    <scope>NUCLEOTIDE SEQUENCE [LARGE SCALE GENOMIC DNA]</scope>
    <source>
        <strain evidence="2 3">NRRL 26131</strain>
    </source>
</reference>
<proteinExistence type="predicted"/>
<dbReference type="AlphaFoldDB" id="A0A8H6CZV5"/>
<comment type="caution">
    <text evidence="2">The sequence shown here is derived from an EMBL/GenBank/DDBJ whole genome shotgun (WGS) entry which is preliminary data.</text>
</comment>
<protein>
    <submittedName>
        <fullName evidence="2">Uncharacterized protein</fullName>
    </submittedName>
</protein>
<name>A0A8H6CZV5_9HYPO</name>
<feature type="compositionally biased region" description="Basic and acidic residues" evidence="1">
    <location>
        <begin position="148"/>
        <end position="169"/>
    </location>
</feature>
<organism evidence="2 3">
    <name type="scientific">Fusarium globosum</name>
    <dbReference type="NCBI Taxonomy" id="78864"/>
    <lineage>
        <taxon>Eukaryota</taxon>
        <taxon>Fungi</taxon>
        <taxon>Dikarya</taxon>
        <taxon>Ascomycota</taxon>
        <taxon>Pezizomycotina</taxon>
        <taxon>Sordariomycetes</taxon>
        <taxon>Hypocreomycetidae</taxon>
        <taxon>Hypocreales</taxon>
        <taxon>Nectriaceae</taxon>
        <taxon>Fusarium</taxon>
        <taxon>Fusarium fujikuroi species complex</taxon>
    </lineage>
</organism>
<gene>
    <name evidence="2" type="ORF">FGLOB1_12082</name>
</gene>
<evidence type="ECO:0000313" key="3">
    <source>
        <dbReference type="Proteomes" id="UP000532311"/>
    </source>
</evidence>
<feature type="region of interest" description="Disordered" evidence="1">
    <location>
        <begin position="116"/>
        <end position="193"/>
    </location>
</feature>